<sequence length="475" mass="56241">MIITFYCLHTNYFFSLPTQHDKRTLHMLFCLILMLALGINQAIACENGWFGESCNHLCRCTECDKNALCEQPKQRCHASWFGPYCQYYDIAVKGVHQRRMRDNDQDTCEIFVRRETVVEFVEPVYFTWIRVQFDEIVRRAPIFTFRFSHEDYKKIRILKVDPYTYDYFLDIAQTIKKVRIQWRDIELSLCTLNINGGRDLAVGRKLLMSSINDRENIISSVTVDPRQCVRTYYSQDRNSSFELLLDARFFVEKISLWNEQDPLSERVDYFEIRWLYRNLTEAFYSLKVTKNEYEFLLPERAVLSSVRVRSFALKKDRKPRYLTSCDLHVYGDCVAENYGIDCEKRCSLSCMERDCYINGICRKCRPHWTGAHCLDAMNSRSDITVEEKSVNLDTNDTLTTLQYSEPKKVPMHSRSFGSLWKLFVVLLVFIMTLIYFCFWLLQDKKHQDYIRKVSQNYFSKSRTVSVDSKVSAEEG</sequence>
<reference evidence="4" key="1">
    <citation type="submission" date="2025-08" db="UniProtKB">
        <authorList>
            <consortium name="RefSeq"/>
        </authorList>
    </citation>
    <scope>IDENTIFICATION</scope>
</reference>
<name>A0A9W2ZFM5_BIOGL</name>
<dbReference type="AlphaFoldDB" id="A0A9W2ZFM5"/>
<evidence type="ECO:0000256" key="2">
    <source>
        <dbReference type="SAM" id="SignalP"/>
    </source>
</evidence>
<keyword evidence="1" id="KW-0472">Membrane</keyword>
<keyword evidence="1" id="KW-1133">Transmembrane helix</keyword>
<organism evidence="3 4">
    <name type="scientific">Biomphalaria glabrata</name>
    <name type="common">Bloodfluke planorb</name>
    <name type="synonym">Freshwater snail</name>
    <dbReference type="NCBI Taxonomy" id="6526"/>
    <lineage>
        <taxon>Eukaryota</taxon>
        <taxon>Metazoa</taxon>
        <taxon>Spiralia</taxon>
        <taxon>Lophotrochozoa</taxon>
        <taxon>Mollusca</taxon>
        <taxon>Gastropoda</taxon>
        <taxon>Heterobranchia</taxon>
        <taxon>Euthyneura</taxon>
        <taxon>Panpulmonata</taxon>
        <taxon>Hygrophila</taxon>
        <taxon>Lymnaeoidea</taxon>
        <taxon>Planorbidae</taxon>
        <taxon>Biomphalaria</taxon>
    </lineage>
</organism>
<dbReference type="RefSeq" id="XP_055873711.1">
    <property type="nucleotide sequence ID" value="XM_056017736.1"/>
</dbReference>
<keyword evidence="3" id="KW-1185">Reference proteome</keyword>
<dbReference type="GeneID" id="106056020"/>
<evidence type="ECO:0000313" key="3">
    <source>
        <dbReference type="Proteomes" id="UP001165740"/>
    </source>
</evidence>
<feature type="chain" id="PRO_5040983522" evidence="2">
    <location>
        <begin position="45"/>
        <end position="475"/>
    </location>
</feature>
<protein>
    <submittedName>
        <fullName evidence="4">Uncharacterized protein LOC106056020</fullName>
    </submittedName>
</protein>
<evidence type="ECO:0000313" key="4">
    <source>
        <dbReference type="RefSeq" id="XP_055873711.1"/>
    </source>
</evidence>
<dbReference type="Proteomes" id="UP001165740">
    <property type="component" value="Chromosome 18"/>
</dbReference>
<gene>
    <name evidence="4" type="primary">LOC106056020</name>
</gene>
<feature type="transmembrane region" description="Helical" evidence="1">
    <location>
        <begin position="419"/>
        <end position="441"/>
    </location>
</feature>
<evidence type="ECO:0000256" key="1">
    <source>
        <dbReference type="SAM" id="Phobius"/>
    </source>
</evidence>
<feature type="signal peptide" evidence="2">
    <location>
        <begin position="1"/>
        <end position="44"/>
    </location>
</feature>
<proteinExistence type="predicted"/>
<keyword evidence="2" id="KW-0732">Signal</keyword>
<keyword evidence="1" id="KW-0812">Transmembrane</keyword>
<accession>A0A9W2ZFM5</accession>
<dbReference type="OrthoDB" id="6158071at2759"/>